<name>A0ABS8JG48_9GAMM</name>
<comment type="caution">
    <text evidence="1">The sequence shown here is derived from an EMBL/GenBank/DDBJ whole genome shotgun (WGS) entry which is preliminary data.</text>
</comment>
<dbReference type="GO" id="GO:0032259">
    <property type="term" value="P:methylation"/>
    <property type="evidence" value="ECO:0007669"/>
    <property type="project" value="UniProtKB-KW"/>
</dbReference>
<dbReference type="GO" id="GO:0008168">
    <property type="term" value="F:methyltransferase activity"/>
    <property type="evidence" value="ECO:0007669"/>
    <property type="project" value="UniProtKB-KW"/>
</dbReference>
<gene>
    <name evidence="1" type="ORF">LK996_05515</name>
</gene>
<keyword evidence="1" id="KW-0489">Methyltransferase</keyword>
<reference evidence="1" key="1">
    <citation type="submission" date="2021-10" db="EMBL/GenBank/DDBJ databases">
        <authorList>
            <person name="Lyu M."/>
            <person name="Wang X."/>
            <person name="Meng X."/>
            <person name="Xu K."/>
        </authorList>
    </citation>
    <scope>NUCLEOTIDE SEQUENCE</scope>
    <source>
        <strain evidence="1">A6</strain>
    </source>
</reference>
<keyword evidence="1" id="KW-0808">Transferase</keyword>
<evidence type="ECO:0000313" key="1">
    <source>
        <dbReference type="EMBL" id="MCC8362529.1"/>
    </source>
</evidence>
<dbReference type="SUPFAM" id="SSF53335">
    <property type="entry name" value="S-adenosyl-L-methionine-dependent methyltransferases"/>
    <property type="match status" value="1"/>
</dbReference>
<evidence type="ECO:0000313" key="2">
    <source>
        <dbReference type="Proteomes" id="UP001165293"/>
    </source>
</evidence>
<proteinExistence type="predicted"/>
<dbReference type="RefSeq" id="WP_230526124.1">
    <property type="nucleotide sequence ID" value="NZ_JAJGAK010000001.1"/>
</dbReference>
<keyword evidence="2" id="KW-1185">Reference proteome</keyword>
<dbReference type="Gene3D" id="3.40.50.150">
    <property type="entry name" value="Vaccinia Virus protein VP39"/>
    <property type="match status" value="1"/>
</dbReference>
<protein>
    <submittedName>
        <fullName evidence="1">Class I SAM-dependent methyltransferase</fullName>
    </submittedName>
</protein>
<organism evidence="1 2">
    <name type="scientific">Noviluteimonas lactosilytica</name>
    <dbReference type="NCBI Taxonomy" id="2888523"/>
    <lineage>
        <taxon>Bacteria</taxon>
        <taxon>Pseudomonadati</taxon>
        <taxon>Pseudomonadota</taxon>
        <taxon>Gammaproteobacteria</taxon>
        <taxon>Lysobacterales</taxon>
        <taxon>Lysobacteraceae</taxon>
        <taxon>Noviluteimonas</taxon>
    </lineage>
</organism>
<dbReference type="Proteomes" id="UP001165293">
    <property type="component" value="Unassembled WGS sequence"/>
</dbReference>
<sequence length="494" mass="53898">MLHVPLPRQRIAWSCVLDDTPALWAAFVPWLATALGPGGIAVEDLVVHHAAPLRHDIEALCAKLGVRTLAVPPFDARSPHCNKLRQLDTGFGDARRVVLMDVDTVFAARLPIEAVQAPIAGKLVDAANPPLHVLQRVFGAAGVPLPQVRSTALRDADQGTARFETLAGHFDGGVYVLDARALRDSIGPRWTHWARWLLDRAGILERWRVHVDQVAFCLALAETGLHADLLPGAWNVPTHVRAAQADDSAIVLHHHGRLDAHMRLDGELVPGAAPAVARVNAAIDAFTRATFDNRTFWNHRYAAHPALGSGPGSRGEALALKRAWLSALVALAPEASVLDWGCGDLEVTRNLPCTDGTGVDIAIEALRVARTKRNDWRFLTPAQFDALDGRPRDFVLCLDVLVHQRTADEYAHLLHRLAPLAQLGLIVAGYDAEPNPRSHIHYFHESLRTTLASMPYILEAVPLMETRDTTLYFAATSEAGRALAYNALEKSRAA</sequence>
<dbReference type="EMBL" id="JAJGAK010000001">
    <property type="protein sequence ID" value="MCC8362529.1"/>
    <property type="molecule type" value="Genomic_DNA"/>
</dbReference>
<accession>A0ABS8JG48</accession>
<dbReference type="InterPro" id="IPR029063">
    <property type="entry name" value="SAM-dependent_MTases_sf"/>
</dbReference>